<dbReference type="GO" id="GO:0003677">
    <property type="term" value="F:DNA binding"/>
    <property type="evidence" value="ECO:0007669"/>
    <property type="project" value="UniProtKB-KW"/>
</dbReference>
<accession>I4ELJ6</accession>
<dbReference type="SUPFAM" id="SSF46955">
    <property type="entry name" value="Putative DNA-binding domain"/>
    <property type="match status" value="1"/>
</dbReference>
<dbReference type="AlphaFoldDB" id="I4ELJ6"/>
<dbReference type="InterPro" id="IPR009061">
    <property type="entry name" value="DNA-bd_dom_put_sf"/>
</dbReference>
<evidence type="ECO:0000313" key="2">
    <source>
        <dbReference type="EMBL" id="CCF85558.1"/>
    </source>
</evidence>
<keyword evidence="3" id="KW-1185">Reference proteome</keyword>
<protein>
    <submittedName>
        <fullName evidence="2">Excisionase/Xis, DNA-binding</fullName>
    </submittedName>
</protein>
<reference evidence="2 3" key="1">
    <citation type="journal article" date="2012" name="ISME J.">
        <title>Nitrification expanded: discovery, physiology and genomics of a nitrite-oxidizing bacterium from the phylum Chloroflexi.</title>
        <authorList>
            <person name="Sorokin D.Y."/>
            <person name="Lucker S."/>
            <person name="Vejmelkova D."/>
            <person name="Kostrikina N.A."/>
            <person name="Kleerebezem R."/>
            <person name="Rijpstra W.I."/>
            <person name="Damste J.S."/>
            <person name="Le Paslier D."/>
            <person name="Muyzer G."/>
            <person name="Wagner M."/>
            <person name="van Loosdrecht M.C."/>
            <person name="Daims H."/>
        </authorList>
    </citation>
    <scope>NUCLEOTIDE SEQUENCE [LARGE SCALE GENOMIC DNA]</scope>
    <source>
        <strain evidence="3">none</strain>
    </source>
</reference>
<organism evidence="2 3">
    <name type="scientific">Nitrolancea hollandica Lb</name>
    <dbReference type="NCBI Taxonomy" id="1129897"/>
    <lineage>
        <taxon>Bacteria</taxon>
        <taxon>Pseudomonadati</taxon>
        <taxon>Thermomicrobiota</taxon>
        <taxon>Thermomicrobia</taxon>
        <taxon>Sphaerobacterales</taxon>
        <taxon>Sphaerobacterineae</taxon>
        <taxon>Sphaerobacteraceae</taxon>
        <taxon>Nitrolancea</taxon>
    </lineage>
</organism>
<proteinExistence type="predicted"/>
<comment type="caution">
    <text evidence="2">The sequence shown here is derived from an EMBL/GenBank/DDBJ whole genome shotgun (WGS) entry which is preliminary data.</text>
</comment>
<dbReference type="InterPro" id="IPR036388">
    <property type="entry name" value="WH-like_DNA-bd_sf"/>
</dbReference>
<dbReference type="RefSeq" id="WP_008480548.1">
    <property type="nucleotide sequence ID" value="NZ_CAGS01000464.1"/>
</dbReference>
<dbReference type="InterPro" id="IPR041657">
    <property type="entry name" value="HTH_17"/>
</dbReference>
<dbReference type="EMBL" id="CAGS01000464">
    <property type="protein sequence ID" value="CCF85558.1"/>
    <property type="molecule type" value="Genomic_DNA"/>
</dbReference>
<evidence type="ECO:0000259" key="1">
    <source>
        <dbReference type="Pfam" id="PF12728"/>
    </source>
</evidence>
<dbReference type="InterPro" id="IPR010093">
    <property type="entry name" value="SinI_DNA-bd"/>
</dbReference>
<evidence type="ECO:0000313" key="3">
    <source>
        <dbReference type="Proteomes" id="UP000004221"/>
    </source>
</evidence>
<dbReference type="Proteomes" id="UP000004221">
    <property type="component" value="Unassembled WGS sequence"/>
</dbReference>
<dbReference type="Gene3D" id="1.10.10.10">
    <property type="entry name" value="Winged helix-like DNA-binding domain superfamily/Winged helix DNA-binding domain"/>
    <property type="match status" value="1"/>
</dbReference>
<gene>
    <name evidence="2" type="ORF">NITHO_5160002</name>
</gene>
<name>I4ELJ6_9BACT</name>
<dbReference type="OrthoDB" id="163451at2"/>
<dbReference type="Pfam" id="PF12728">
    <property type="entry name" value="HTH_17"/>
    <property type="match status" value="1"/>
</dbReference>
<dbReference type="NCBIfam" id="TIGR01764">
    <property type="entry name" value="excise"/>
    <property type="match status" value="1"/>
</dbReference>
<feature type="domain" description="Helix-turn-helix" evidence="1">
    <location>
        <begin position="6"/>
        <end position="57"/>
    </location>
</feature>
<keyword evidence="2" id="KW-0238">DNA-binding</keyword>
<sequence length="64" mass="7530">MEHETWYTIAEIVDMLKVHEQTVRRWIKTGELPAVALGRKAGYRIRKRDLDAFLEERMEGKDAA</sequence>